<feature type="transmembrane region" description="Helical" evidence="1">
    <location>
        <begin position="21"/>
        <end position="43"/>
    </location>
</feature>
<protein>
    <recommendedName>
        <fullName evidence="2">DUF7144 domain-containing protein</fullName>
    </recommendedName>
</protein>
<feature type="transmembrane region" description="Helical" evidence="1">
    <location>
        <begin position="89"/>
        <end position="107"/>
    </location>
</feature>
<feature type="transmembrane region" description="Helical" evidence="1">
    <location>
        <begin position="63"/>
        <end position="82"/>
    </location>
</feature>
<keyword evidence="1" id="KW-0472">Membrane</keyword>
<dbReference type="AlphaFoldDB" id="A0A3B0BBB3"/>
<proteinExistence type="predicted"/>
<dbReference type="EMBL" id="RBAM01000009">
    <property type="protein sequence ID" value="RKN69864.1"/>
    <property type="molecule type" value="Genomic_DNA"/>
</dbReference>
<name>A0A3B0BBB3_9ACTN</name>
<evidence type="ECO:0000259" key="2">
    <source>
        <dbReference type="Pfam" id="PF23636"/>
    </source>
</evidence>
<dbReference type="InterPro" id="IPR055568">
    <property type="entry name" value="DUF7144"/>
</dbReference>
<organism evidence="3 4">
    <name type="scientific">Streptomyces klenkii</name>
    <dbReference type="NCBI Taxonomy" id="1420899"/>
    <lineage>
        <taxon>Bacteria</taxon>
        <taxon>Bacillati</taxon>
        <taxon>Actinomycetota</taxon>
        <taxon>Actinomycetes</taxon>
        <taxon>Kitasatosporales</taxon>
        <taxon>Streptomycetaceae</taxon>
        <taxon>Streptomyces</taxon>
    </lineage>
</organism>
<dbReference type="RefSeq" id="WP_120757347.1">
    <property type="nucleotide sequence ID" value="NZ_RBAM01000009.1"/>
</dbReference>
<keyword evidence="1" id="KW-0812">Transmembrane</keyword>
<dbReference type="Pfam" id="PF23636">
    <property type="entry name" value="DUF7144"/>
    <property type="match status" value="1"/>
</dbReference>
<feature type="domain" description="DUF7144" evidence="2">
    <location>
        <begin position="20"/>
        <end position="132"/>
    </location>
</feature>
<comment type="caution">
    <text evidence="3">The sequence shown here is derived from an EMBL/GenBank/DDBJ whole genome shotgun (WGS) entry which is preliminary data.</text>
</comment>
<sequence length="139" mass="15086">MSSTLHPQSERSRAAASGLTLFAAVMMLVVGFMNLFRGIMAIVHDKVFVTTPDYVFKFSLAGWGWVHLLLGIAALMVGVGLFRVSLWARVLGVAVAALLLLASFLSIPYYPLWSIVVIALCAFVIWGLCVVQPEDSPDS</sequence>
<dbReference type="Proteomes" id="UP000270343">
    <property type="component" value="Unassembled WGS sequence"/>
</dbReference>
<reference evidence="3 4" key="1">
    <citation type="journal article" date="2015" name="Antonie Van Leeuwenhoek">
        <title>Streptomyces klenkii sp. nov., isolated from deep marine sediment.</title>
        <authorList>
            <person name="Veyisoglu A."/>
            <person name="Sahin N."/>
        </authorList>
    </citation>
    <scope>NUCLEOTIDE SEQUENCE [LARGE SCALE GENOMIC DNA]</scope>
    <source>
        <strain evidence="3 4">KCTC 29202</strain>
    </source>
</reference>
<accession>A0A3B0BBB3</accession>
<evidence type="ECO:0000313" key="4">
    <source>
        <dbReference type="Proteomes" id="UP000270343"/>
    </source>
</evidence>
<dbReference type="OrthoDB" id="4482242at2"/>
<feature type="transmembrane region" description="Helical" evidence="1">
    <location>
        <begin position="113"/>
        <end position="131"/>
    </location>
</feature>
<gene>
    <name evidence="3" type="ORF">D7231_22690</name>
</gene>
<evidence type="ECO:0000313" key="3">
    <source>
        <dbReference type="EMBL" id="RKN69864.1"/>
    </source>
</evidence>
<keyword evidence="4" id="KW-1185">Reference proteome</keyword>
<evidence type="ECO:0000256" key="1">
    <source>
        <dbReference type="SAM" id="Phobius"/>
    </source>
</evidence>
<keyword evidence="1" id="KW-1133">Transmembrane helix</keyword>